<feature type="domain" description="Acyl-CoA oxidase C-alpha1" evidence="1">
    <location>
        <begin position="36"/>
        <end position="96"/>
    </location>
</feature>
<dbReference type="Gene3D" id="1.20.140.10">
    <property type="entry name" value="Butyryl-CoA Dehydrogenase, subunit A, domain 3"/>
    <property type="match status" value="1"/>
</dbReference>
<reference evidence="2 3" key="1">
    <citation type="submission" date="2016-07" db="EMBL/GenBank/DDBJ databases">
        <title>Pervasive Adenine N6-methylation of Active Genes in Fungi.</title>
        <authorList>
            <consortium name="DOE Joint Genome Institute"/>
            <person name="Mondo S.J."/>
            <person name="Dannebaum R.O."/>
            <person name="Kuo R.C."/>
            <person name="Labutti K."/>
            <person name="Haridas S."/>
            <person name="Kuo A."/>
            <person name="Salamov A."/>
            <person name="Ahrendt S.R."/>
            <person name="Lipzen A."/>
            <person name="Sullivan W."/>
            <person name="Andreopoulos W.B."/>
            <person name="Clum A."/>
            <person name="Lindquist E."/>
            <person name="Daum C."/>
            <person name="Ramamoorthy G.K."/>
            <person name="Gryganskyi A."/>
            <person name="Culley D."/>
            <person name="Magnuson J.K."/>
            <person name="James T.Y."/>
            <person name="O'Malley M.A."/>
            <person name="Stajich J.E."/>
            <person name="Spatafora J.W."/>
            <person name="Visel A."/>
            <person name="Grigoriev I.V."/>
        </authorList>
    </citation>
    <scope>NUCLEOTIDE SEQUENCE [LARGE SCALE GENOMIC DNA]</scope>
    <source>
        <strain evidence="2 3">CBS 115471</strain>
    </source>
</reference>
<dbReference type="InterPro" id="IPR055060">
    <property type="entry name" value="ACOX_C_alpha1"/>
</dbReference>
<organism evidence="2 3">
    <name type="scientific">Clohesyomyces aquaticus</name>
    <dbReference type="NCBI Taxonomy" id="1231657"/>
    <lineage>
        <taxon>Eukaryota</taxon>
        <taxon>Fungi</taxon>
        <taxon>Dikarya</taxon>
        <taxon>Ascomycota</taxon>
        <taxon>Pezizomycotina</taxon>
        <taxon>Dothideomycetes</taxon>
        <taxon>Pleosporomycetidae</taxon>
        <taxon>Pleosporales</taxon>
        <taxon>Lindgomycetaceae</taxon>
        <taxon>Clohesyomyces</taxon>
    </lineage>
</organism>
<dbReference type="GO" id="GO:0071949">
    <property type="term" value="F:FAD binding"/>
    <property type="evidence" value="ECO:0007669"/>
    <property type="project" value="InterPro"/>
</dbReference>
<keyword evidence="3" id="KW-1185">Reference proteome</keyword>
<protein>
    <submittedName>
        <fullName evidence="2">Acyl-CoA dehydrogenase/oxidase C-terminal</fullName>
    </submittedName>
</protein>
<evidence type="ECO:0000313" key="3">
    <source>
        <dbReference type="Proteomes" id="UP000193144"/>
    </source>
</evidence>
<sequence>MAEITGFDLLKAVAVACHYTTFQKQFTKKGDWSAYQSSTVGAKVYSTHITSHGIEECRIACGGHGYSAYSVFGRMYANTVKAMTYEGDNYVLSQQLPPAILKHFDAPIDASVPSLSYL</sequence>
<evidence type="ECO:0000313" key="2">
    <source>
        <dbReference type="EMBL" id="ORX91627.1"/>
    </source>
</evidence>
<dbReference type="OrthoDB" id="538336at2759"/>
<dbReference type="GO" id="GO:0033540">
    <property type="term" value="P:fatty acid beta-oxidation using acyl-CoA oxidase"/>
    <property type="evidence" value="ECO:0007669"/>
    <property type="project" value="TreeGrafter"/>
</dbReference>
<dbReference type="STRING" id="1231657.A0A1Y1Y0U4"/>
<dbReference type="InterPro" id="IPR012258">
    <property type="entry name" value="Acyl-CoA_oxidase"/>
</dbReference>
<comment type="caution">
    <text evidence="2">The sequence shown here is derived from an EMBL/GenBank/DDBJ whole genome shotgun (WGS) entry which is preliminary data.</text>
</comment>
<dbReference type="SUPFAM" id="SSF47203">
    <property type="entry name" value="Acyl-CoA dehydrogenase C-terminal domain-like"/>
    <property type="match status" value="1"/>
</dbReference>
<proteinExistence type="predicted"/>
<dbReference type="Proteomes" id="UP000193144">
    <property type="component" value="Unassembled WGS sequence"/>
</dbReference>
<dbReference type="GO" id="GO:0005504">
    <property type="term" value="F:fatty acid binding"/>
    <property type="evidence" value="ECO:0007669"/>
    <property type="project" value="TreeGrafter"/>
</dbReference>
<dbReference type="AlphaFoldDB" id="A0A1Y1Y0U4"/>
<dbReference type="PANTHER" id="PTHR10909:SF250">
    <property type="entry name" value="PEROXISOMAL ACYL-COENZYME A OXIDASE 1"/>
    <property type="match status" value="1"/>
</dbReference>
<accession>A0A1Y1Y0U4</accession>
<dbReference type="GO" id="GO:0005777">
    <property type="term" value="C:peroxisome"/>
    <property type="evidence" value="ECO:0007669"/>
    <property type="project" value="InterPro"/>
</dbReference>
<evidence type="ECO:0000259" key="1">
    <source>
        <dbReference type="Pfam" id="PF22924"/>
    </source>
</evidence>
<name>A0A1Y1Y0U4_9PLEO</name>
<dbReference type="PANTHER" id="PTHR10909">
    <property type="entry name" value="ELECTRON TRANSPORT OXIDOREDUCTASE"/>
    <property type="match status" value="1"/>
</dbReference>
<dbReference type="GO" id="GO:0055088">
    <property type="term" value="P:lipid homeostasis"/>
    <property type="evidence" value="ECO:0007669"/>
    <property type="project" value="TreeGrafter"/>
</dbReference>
<dbReference type="InterPro" id="IPR036250">
    <property type="entry name" value="AcylCo_DH-like_C"/>
</dbReference>
<dbReference type="Pfam" id="PF22924">
    <property type="entry name" value="ACOX_C_alpha1"/>
    <property type="match status" value="1"/>
</dbReference>
<gene>
    <name evidence="2" type="ORF">BCR34DRAFT_608963</name>
</gene>
<dbReference type="EMBL" id="MCFA01000448">
    <property type="protein sequence ID" value="ORX91627.1"/>
    <property type="molecule type" value="Genomic_DNA"/>
</dbReference>
<dbReference type="GO" id="GO:0003997">
    <property type="term" value="F:acyl-CoA oxidase activity"/>
    <property type="evidence" value="ECO:0007669"/>
    <property type="project" value="InterPro"/>
</dbReference>